<evidence type="ECO:0000313" key="1">
    <source>
        <dbReference type="Proteomes" id="UP000046392"/>
    </source>
</evidence>
<sequence>MLIEKDHDNLKFSVKNQPKNKFFTDGSKKLLEVIPSADKFKEAMSKLDSPKRKTVLELLKEYKTSATPSYLDLFKKLIPLIKENESTIILGIALYIKEEDKIKFLIECVKSGVIGNEATH</sequence>
<dbReference type="Proteomes" id="UP000046392">
    <property type="component" value="Unplaced"/>
</dbReference>
<proteinExistence type="predicted"/>
<keyword evidence="1" id="KW-1185">Reference proteome</keyword>
<dbReference type="WBParaSite" id="SPAL_0001584600.1">
    <property type="protein sequence ID" value="SPAL_0001584600.1"/>
    <property type="gene ID" value="SPAL_0001584600"/>
</dbReference>
<protein>
    <submittedName>
        <fullName evidence="2">HEAT repeat domain-containing protein</fullName>
    </submittedName>
</protein>
<reference evidence="2" key="1">
    <citation type="submission" date="2017-02" db="UniProtKB">
        <authorList>
            <consortium name="WormBaseParasite"/>
        </authorList>
    </citation>
    <scope>IDENTIFICATION</scope>
</reference>
<dbReference type="AlphaFoldDB" id="A0A0N5CDA1"/>
<accession>A0A0N5CDA1</accession>
<evidence type="ECO:0000313" key="2">
    <source>
        <dbReference type="WBParaSite" id="SPAL_0001584600.1"/>
    </source>
</evidence>
<name>A0A0N5CDA1_STREA</name>
<dbReference type="Gene3D" id="1.20.1160.20">
    <property type="match status" value="1"/>
</dbReference>
<organism evidence="1 2">
    <name type="scientific">Strongyloides papillosus</name>
    <name type="common">Intestinal threadworm</name>
    <dbReference type="NCBI Taxonomy" id="174720"/>
    <lineage>
        <taxon>Eukaryota</taxon>
        <taxon>Metazoa</taxon>
        <taxon>Ecdysozoa</taxon>
        <taxon>Nematoda</taxon>
        <taxon>Chromadorea</taxon>
        <taxon>Rhabditida</taxon>
        <taxon>Tylenchina</taxon>
        <taxon>Panagrolaimomorpha</taxon>
        <taxon>Strongyloidoidea</taxon>
        <taxon>Strongyloididae</taxon>
        <taxon>Strongyloides</taxon>
    </lineage>
</organism>